<dbReference type="Gene3D" id="1.20.900.10">
    <property type="entry name" value="Dbl homology (DH) domain"/>
    <property type="match status" value="1"/>
</dbReference>
<organism evidence="3 4">
    <name type="scientific">Lates calcarifer</name>
    <name type="common">Barramundi</name>
    <name type="synonym">Holocentrus calcarifer</name>
    <dbReference type="NCBI Taxonomy" id="8187"/>
    <lineage>
        <taxon>Eukaryota</taxon>
        <taxon>Metazoa</taxon>
        <taxon>Chordata</taxon>
        <taxon>Craniata</taxon>
        <taxon>Vertebrata</taxon>
        <taxon>Euteleostomi</taxon>
        <taxon>Actinopterygii</taxon>
        <taxon>Neopterygii</taxon>
        <taxon>Teleostei</taxon>
        <taxon>Neoteleostei</taxon>
        <taxon>Acanthomorphata</taxon>
        <taxon>Carangaria</taxon>
        <taxon>Carangaria incertae sedis</taxon>
        <taxon>Centropomidae</taxon>
        <taxon>Lates</taxon>
    </lineage>
</organism>
<evidence type="ECO:0000313" key="3">
    <source>
        <dbReference type="Ensembl" id="ENSLCAP00010030620.1"/>
    </source>
</evidence>
<dbReference type="AlphaFoldDB" id="A0A4W6DZT0"/>
<feature type="region of interest" description="Disordered" evidence="1">
    <location>
        <begin position="1"/>
        <end position="20"/>
    </location>
</feature>
<reference evidence="3" key="3">
    <citation type="submission" date="2025-09" db="UniProtKB">
        <authorList>
            <consortium name="Ensembl"/>
        </authorList>
    </citation>
    <scope>IDENTIFICATION</scope>
</reference>
<evidence type="ECO:0000313" key="4">
    <source>
        <dbReference type="Proteomes" id="UP000314980"/>
    </source>
</evidence>
<name>A0A4W6DZT0_LATCA</name>
<feature type="region of interest" description="Disordered" evidence="1">
    <location>
        <begin position="43"/>
        <end position="104"/>
    </location>
</feature>
<dbReference type="InterPro" id="IPR042849">
    <property type="entry name" value="ARHGEF33"/>
</dbReference>
<dbReference type="PANTHER" id="PTHR46944">
    <property type="entry name" value="RHO GUANINE NUCLEOTIDE EXCHANGE FACTOR 33"/>
    <property type="match status" value="1"/>
</dbReference>
<feature type="region of interest" description="Disordered" evidence="1">
    <location>
        <begin position="382"/>
        <end position="423"/>
    </location>
</feature>
<feature type="compositionally biased region" description="Low complexity" evidence="1">
    <location>
        <begin position="51"/>
        <end position="73"/>
    </location>
</feature>
<accession>A0A4W6DZT0</accession>
<keyword evidence="4" id="KW-1185">Reference proteome</keyword>
<dbReference type="Pfam" id="PF00621">
    <property type="entry name" value="RhoGEF"/>
    <property type="match status" value="1"/>
</dbReference>
<evidence type="ECO:0000256" key="1">
    <source>
        <dbReference type="SAM" id="MobiDB-lite"/>
    </source>
</evidence>
<dbReference type="InParanoid" id="A0A4W6DZT0"/>
<proteinExistence type="predicted"/>
<evidence type="ECO:0000259" key="2">
    <source>
        <dbReference type="PROSITE" id="PS50010"/>
    </source>
</evidence>
<dbReference type="GO" id="GO:0005085">
    <property type="term" value="F:guanyl-nucleotide exchange factor activity"/>
    <property type="evidence" value="ECO:0007669"/>
    <property type="project" value="InterPro"/>
</dbReference>
<reference evidence="3" key="2">
    <citation type="submission" date="2025-08" db="UniProtKB">
        <authorList>
            <consortium name="Ensembl"/>
        </authorList>
    </citation>
    <scope>IDENTIFICATION</scope>
</reference>
<dbReference type="Ensembl" id="ENSLCAT00010031310.1">
    <property type="protein sequence ID" value="ENSLCAP00010030620.1"/>
    <property type="gene ID" value="ENSLCAG00010014405.1"/>
</dbReference>
<feature type="domain" description="DH" evidence="2">
    <location>
        <begin position="103"/>
        <end position="287"/>
    </location>
</feature>
<reference evidence="4" key="1">
    <citation type="submission" date="2015-09" db="EMBL/GenBank/DDBJ databases">
        <authorList>
            <person name="Sai Rama Sridatta P."/>
        </authorList>
    </citation>
    <scope>NUCLEOTIDE SEQUENCE [LARGE SCALE GENOMIC DNA]</scope>
</reference>
<sequence length="571" mass="64305">MKDIISVPHSRKSSKADVLTASGDEHICVPSQSELGVIQHFFPSLPHSESPQRSNTSTQTSTSEQEAQPQQQRGCLSKSPAWGEVKNSRNDTETSNSQTENNKRQRAALELLESERVYVSHLSLLLKANITFNGSEALTSKDKRPFPSSLRFLIQQHLELLHTLQERVLKCQWQGIMGDVFMRLTSKESDFLDFYVSYLKELPDCLSVVTVLASSSVKSSALESDIMGDESRPSLYTLLLQPVQRIPEYLLLLQGLLRQTDADHPDYYLLLVCIQQFRSFTAQYHHLLQHNQELLLHNRKEVKSRSTMKQLIKTVEGGIQANHIGSPYPCSSAMLEHVNQVKQSKQRLLEQIQSHRFQDWDRERDHETHCYDTEWPAQLPFFSPDLDSRNHKPTGLGSIPESDTSERSMSCQHQLPSRPAGFRQVQPGSALADALGEFLLPPDPPGMESLYEEDGGSLHDISMFDHCSSASSDSSIDIAFVKCPKAPSASHHAMAANVSSIRDVFGNGANQGNGYSKLPNRGCVSPDEAVMMRRNQHRPLQASQRKSKVSLFVVMYIERKILNSFYMSENK</sequence>
<dbReference type="PANTHER" id="PTHR46944:SF1">
    <property type="entry name" value="RHO GUANINE NUCLEOTIDE EXCHANGE FACTOR 33"/>
    <property type="match status" value="1"/>
</dbReference>
<protein>
    <submittedName>
        <fullName evidence="3">Rho guanine nucleotide exchange factor (GEF) 33</fullName>
    </submittedName>
</protein>
<dbReference type="PROSITE" id="PS50010">
    <property type="entry name" value="DH_2"/>
    <property type="match status" value="1"/>
</dbReference>
<dbReference type="GeneTree" id="ENSGT00940000163420"/>
<dbReference type="SUPFAM" id="SSF48065">
    <property type="entry name" value="DBL homology domain (DH-domain)"/>
    <property type="match status" value="1"/>
</dbReference>
<dbReference type="SMART" id="SM00325">
    <property type="entry name" value="RhoGEF"/>
    <property type="match status" value="1"/>
</dbReference>
<dbReference type="STRING" id="8187.ENSLCAP00010030620"/>
<dbReference type="Proteomes" id="UP000314980">
    <property type="component" value="Unassembled WGS sequence"/>
</dbReference>
<dbReference type="InterPro" id="IPR000219">
    <property type="entry name" value="DH_dom"/>
</dbReference>
<dbReference type="InterPro" id="IPR035899">
    <property type="entry name" value="DBL_dom_sf"/>
</dbReference>